<comment type="caution">
    <text evidence="2">The sequence shown here is derived from an EMBL/GenBank/DDBJ whole genome shotgun (WGS) entry which is preliminary data.</text>
</comment>
<name>A0A0M9ENK1_FUSLA</name>
<proteinExistence type="predicted"/>
<reference evidence="2 3" key="1">
    <citation type="submission" date="2015-04" db="EMBL/GenBank/DDBJ databases">
        <title>The draft genome sequence of Fusarium langsethiae, a T-2/HT-2 mycotoxin producer.</title>
        <authorList>
            <person name="Lysoe E."/>
            <person name="Divon H.H."/>
            <person name="Terzi V."/>
            <person name="Orru L."/>
            <person name="Lamontanara A."/>
            <person name="Kolseth A.-K."/>
            <person name="Frandsen R.J."/>
            <person name="Nielsen K."/>
            <person name="Thrane U."/>
        </authorList>
    </citation>
    <scope>NUCLEOTIDE SEQUENCE [LARGE SCALE GENOMIC DNA]</scope>
    <source>
        <strain evidence="2 3">Fl201059</strain>
    </source>
</reference>
<dbReference type="OrthoDB" id="5840532at2759"/>
<protein>
    <submittedName>
        <fullName evidence="2">Cupin-type</fullName>
    </submittedName>
</protein>
<dbReference type="AlphaFoldDB" id="A0A0M9ENK1"/>
<dbReference type="PANTHER" id="PTHR36156:SF3">
    <property type="entry name" value="CUPIN 2 CONSERVED BARREL DOMAIN-CONTAINING PROTEIN"/>
    <property type="match status" value="1"/>
</dbReference>
<evidence type="ECO:0000313" key="2">
    <source>
        <dbReference type="EMBL" id="KPA36708.1"/>
    </source>
</evidence>
<dbReference type="Proteomes" id="UP000037904">
    <property type="component" value="Unassembled WGS sequence"/>
</dbReference>
<sequence>MTASNVTKPTQLPHPRRFITTHDDDGKAVFSHQLHETVPFWSVGPKEEPAAFGLAYTTSTAPVRLAENDDLVAFANADKHRQTSGLVQNGGTVLRPDGRNGLLA</sequence>
<keyword evidence="3" id="KW-1185">Reference proteome</keyword>
<dbReference type="PANTHER" id="PTHR36156">
    <property type="entry name" value="SLR2101 PROTEIN"/>
    <property type="match status" value="1"/>
</dbReference>
<dbReference type="EMBL" id="JXCE01000564">
    <property type="protein sequence ID" value="KPA36708.1"/>
    <property type="molecule type" value="Genomic_DNA"/>
</dbReference>
<feature type="compositionally biased region" description="Polar residues" evidence="1">
    <location>
        <begin position="1"/>
        <end position="10"/>
    </location>
</feature>
<organism evidence="2 3">
    <name type="scientific">Fusarium langsethiae</name>
    <dbReference type="NCBI Taxonomy" id="179993"/>
    <lineage>
        <taxon>Eukaryota</taxon>
        <taxon>Fungi</taxon>
        <taxon>Dikarya</taxon>
        <taxon>Ascomycota</taxon>
        <taxon>Pezizomycotina</taxon>
        <taxon>Sordariomycetes</taxon>
        <taxon>Hypocreomycetidae</taxon>
        <taxon>Hypocreales</taxon>
        <taxon>Nectriaceae</taxon>
        <taxon>Fusarium</taxon>
    </lineage>
</organism>
<gene>
    <name evidence="2" type="ORF">FLAG1_10511</name>
</gene>
<evidence type="ECO:0000313" key="3">
    <source>
        <dbReference type="Proteomes" id="UP000037904"/>
    </source>
</evidence>
<accession>A0A0M9ENK1</accession>
<dbReference type="InterPro" id="IPR047142">
    <property type="entry name" value="OryJ/VirC-like"/>
</dbReference>
<feature type="region of interest" description="Disordered" evidence="1">
    <location>
        <begin position="1"/>
        <end position="22"/>
    </location>
</feature>
<evidence type="ECO:0000256" key="1">
    <source>
        <dbReference type="SAM" id="MobiDB-lite"/>
    </source>
</evidence>